<dbReference type="SUPFAM" id="SSF56801">
    <property type="entry name" value="Acetyl-CoA synthetase-like"/>
    <property type="match status" value="1"/>
</dbReference>
<dbReference type="GO" id="GO:0006631">
    <property type="term" value="P:fatty acid metabolic process"/>
    <property type="evidence" value="ECO:0007669"/>
    <property type="project" value="TreeGrafter"/>
</dbReference>
<keyword evidence="5" id="KW-1185">Reference proteome</keyword>
<organism evidence="4 5">
    <name type="scientific">Caenimonas sedimenti</name>
    <dbReference type="NCBI Taxonomy" id="2596921"/>
    <lineage>
        <taxon>Bacteria</taxon>
        <taxon>Pseudomonadati</taxon>
        <taxon>Pseudomonadota</taxon>
        <taxon>Betaproteobacteria</taxon>
        <taxon>Burkholderiales</taxon>
        <taxon>Comamonadaceae</taxon>
        <taxon>Caenimonas</taxon>
    </lineage>
</organism>
<dbReference type="EMBL" id="VOBQ01000004">
    <property type="protein sequence ID" value="TWO72065.1"/>
    <property type="molecule type" value="Genomic_DNA"/>
</dbReference>
<dbReference type="AlphaFoldDB" id="A0A562ZUS1"/>
<evidence type="ECO:0000256" key="2">
    <source>
        <dbReference type="ARBA" id="ARBA00022598"/>
    </source>
</evidence>
<evidence type="ECO:0000259" key="3">
    <source>
        <dbReference type="Pfam" id="PF00501"/>
    </source>
</evidence>
<comment type="caution">
    <text evidence="4">The sequence shown here is derived from an EMBL/GenBank/DDBJ whole genome shotgun (WGS) entry which is preliminary data.</text>
</comment>
<evidence type="ECO:0000313" key="5">
    <source>
        <dbReference type="Proteomes" id="UP000318199"/>
    </source>
</evidence>
<evidence type="ECO:0000313" key="4">
    <source>
        <dbReference type="EMBL" id="TWO72065.1"/>
    </source>
</evidence>
<protein>
    <submittedName>
        <fullName evidence="4">Long-chain fatty acid--CoA ligase</fullName>
    </submittedName>
</protein>
<evidence type="ECO:0000256" key="1">
    <source>
        <dbReference type="ARBA" id="ARBA00006432"/>
    </source>
</evidence>
<dbReference type="PANTHER" id="PTHR43201:SF5">
    <property type="entry name" value="MEDIUM-CHAIN ACYL-COA LIGASE ACSF2, MITOCHONDRIAL"/>
    <property type="match status" value="1"/>
</dbReference>
<dbReference type="InterPro" id="IPR042099">
    <property type="entry name" value="ANL_N_sf"/>
</dbReference>
<dbReference type="OrthoDB" id="9803907at2"/>
<keyword evidence="2 4" id="KW-0436">Ligase</keyword>
<dbReference type="RefSeq" id="WP_145891602.1">
    <property type="nucleotide sequence ID" value="NZ_VOBQ01000004.1"/>
</dbReference>
<sequence length="476" mass="50060">MIALPALPSTLEVIEAHALRQPAAPALHEGSLHLDFAGLDRALRNCATELHRLGIRRGHRVAVGGPGFARQLIVVLACEALGAATASFLGEGDPDAPELFALVDWVVAGVPQAVPGSRFVLIDDAFLQPFFTQVPPASRIRTELALHELQRIARTSGSSGKSKFIAISRQAQEGWVAGTLDLSHFVPSSRLLVCGPLVMNAALARSSRCLRAGGLVMVGGGAELPTLAPTDVWGLPLHLERLLDEAPAGYRAPHPVSVTTVGGALRADLRVRIEQAFGALVVNRYGSNEAGSVCYEMDAQGVGWLSPAVEVRILDAEGAEVAPGGYGAIALRTPSMADGYLGQPEEVNQAFRGGWFHSADVGAVVGPRRLHLLGRQDDLINVAGIKLPASRVEEDLRRLALGECTVLAVNGSSASAAAVGVAVVLTPGVTQAEAVRRIAEVLQPVQPASVRVLFVSGLPRLPNGKPDRMALLRLFA</sequence>
<dbReference type="Pfam" id="PF00501">
    <property type="entry name" value="AMP-binding"/>
    <property type="match status" value="1"/>
</dbReference>
<dbReference type="InterPro" id="IPR000873">
    <property type="entry name" value="AMP-dep_synth/lig_dom"/>
</dbReference>
<accession>A0A562ZUS1</accession>
<gene>
    <name evidence="4" type="ORF">FN976_04935</name>
</gene>
<dbReference type="GO" id="GO:0031956">
    <property type="term" value="F:medium-chain fatty acid-CoA ligase activity"/>
    <property type="evidence" value="ECO:0007669"/>
    <property type="project" value="TreeGrafter"/>
</dbReference>
<dbReference type="InterPro" id="IPR045851">
    <property type="entry name" value="AMP-bd_C_sf"/>
</dbReference>
<proteinExistence type="inferred from homology"/>
<dbReference type="Gene3D" id="3.40.50.12780">
    <property type="entry name" value="N-terminal domain of ligase-like"/>
    <property type="match status" value="1"/>
</dbReference>
<name>A0A562ZUS1_9BURK</name>
<reference evidence="4 5" key="1">
    <citation type="submission" date="2019-07" db="EMBL/GenBank/DDBJ databases">
        <title>Caenimonas sedimenti sp. nov., isolated from activated sludge.</title>
        <authorList>
            <person name="Xu J."/>
        </authorList>
    </citation>
    <scope>NUCLEOTIDE SEQUENCE [LARGE SCALE GENOMIC DNA]</scope>
    <source>
        <strain evidence="4 5">HX-9-20</strain>
    </source>
</reference>
<dbReference type="Gene3D" id="3.30.300.30">
    <property type="match status" value="1"/>
</dbReference>
<dbReference type="PANTHER" id="PTHR43201">
    <property type="entry name" value="ACYL-COA SYNTHETASE"/>
    <property type="match status" value="1"/>
</dbReference>
<dbReference type="Proteomes" id="UP000318199">
    <property type="component" value="Unassembled WGS sequence"/>
</dbReference>
<feature type="domain" description="AMP-dependent synthetase/ligase" evidence="3">
    <location>
        <begin position="155"/>
        <end position="341"/>
    </location>
</feature>
<comment type="similarity">
    <text evidence="1">Belongs to the ATP-dependent AMP-binding enzyme family.</text>
</comment>